<accession>A0AAU9KVJ9</accession>
<evidence type="ECO:0000256" key="1">
    <source>
        <dbReference type="ARBA" id="ARBA00004572"/>
    </source>
</evidence>
<organism evidence="10 11">
    <name type="scientific">Peronospora belbahrii</name>
    <dbReference type="NCBI Taxonomy" id="622444"/>
    <lineage>
        <taxon>Eukaryota</taxon>
        <taxon>Sar</taxon>
        <taxon>Stramenopiles</taxon>
        <taxon>Oomycota</taxon>
        <taxon>Peronosporomycetes</taxon>
        <taxon>Peronosporales</taxon>
        <taxon>Peronosporaceae</taxon>
        <taxon>Peronospora</taxon>
    </lineage>
</organism>
<keyword evidence="4" id="KW-0812">Transmembrane</keyword>
<comment type="subcellular location">
    <subcellularLocation>
        <location evidence="1">Mitochondrion outer membrane</location>
        <topology evidence="1">Single-pass membrane protein</topology>
    </subcellularLocation>
</comment>
<evidence type="ECO:0000256" key="9">
    <source>
        <dbReference type="ARBA" id="ARBA00023136"/>
    </source>
</evidence>
<dbReference type="AlphaFoldDB" id="A0AAU9KVJ9"/>
<dbReference type="InterPro" id="IPR012621">
    <property type="entry name" value="Tom7"/>
</dbReference>
<keyword evidence="3" id="KW-0813">Transport</keyword>
<comment type="caution">
    <text evidence="10">The sequence shown here is derived from an EMBL/GenBank/DDBJ whole genome shotgun (WGS) entry which is preliminary data.</text>
</comment>
<dbReference type="Proteomes" id="UP001160483">
    <property type="component" value="Unassembled WGS sequence"/>
</dbReference>
<dbReference type="EMBL" id="CAKKTJ010000145">
    <property type="protein sequence ID" value="CAH0476229.1"/>
    <property type="molecule type" value="Genomic_DNA"/>
</dbReference>
<name>A0AAU9KVJ9_9STRA</name>
<gene>
    <name evidence="10" type="ORF">PBS003_LOCUS3017</name>
</gene>
<reference evidence="10" key="1">
    <citation type="submission" date="2021-11" db="EMBL/GenBank/DDBJ databases">
        <authorList>
            <person name="Islam A."/>
            <person name="Islam S."/>
            <person name="Flora M.S."/>
            <person name="Rahman M."/>
            <person name="Ziaur R.M."/>
            <person name="Epstein J.H."/>
            <person name="Hassan M."/>
            <person name="Klassen M."/>
            <person name="Woodard K."/>
            <person name="Webb A."/>
            <person name="Webby R.J."/>
            <person name="El Zowalaty M.E."/>
        </authorList>
    </citation>
    <scope>NUCLEOTIDE SEQUENCE</scope>
    <source>
        <strain evidence="10">Pbs3</strain>
    </source>
</reference>
<keyword evidence="5" id="KW-1000">Mitochondrion outer membrane</keyword>
<evidence type="ECO:0000313" key="10">
    <source>
        <dbReference type="EMBL" id="CAH0476229.1"/>
    </source>
</evidence>
<evidence type="ECO:0000256" key="8">
    <source>
        <dbReference type="ARBA" id="ARBA00023128"/>
    </source>
</evidence>
<evidence type="ECO:0008006" key="12">
    <source>
        <dbReference type="Google" id="ProtNLM"/>
    </source>
</evidence>
<evidence type="ECO:0000256" key="3">
    <source>
        <dbReference type="ARBA" id="ARBA00022448"/>
    </source>
</evidence>
<keyword evidence="6" id="KW-0653">Protein transport</keyword>
<proteinExistence type="inferred from homology"/>
<keyword evidence="7" id="KW-1133">Transmembrane helix</keyword>
<sequence length="120" mass="13428">MTGNKLWKSAPTKLLKTIKSIVHWGFVPLVVYIALKQDPSLTVMHIINPFAAPAGSRDSYSPGWLVTGSMTIQEKENLDACRYITPKEDGCNSHSAQSSQHNRKAYNDTIILNMQLEIQQ</sequence>
<keyword evidence="9" id="KW-0472">Membrane</keyword>
<comment type="similarity">
    <text evidence="2">Belongs to the Tom7 family.</text>
</comment>
<keyword evidence="8" id="KW-0496">Mitochondrion</keyword>
<protein>
    <recommendedName>
        <fullName evidence="12">Mitochondrial import receptor subunit TOM7</fullName>
    </recommendedName>
</protein>
<evidence type="ECO:0000256" key="4">
    <source>
        <dbReference type="ARBA" id="ARBA00022692"/>
    </source>
</evidence>
<evidence type="ECO:0000256" key="5">
    <source>
        <dbReference type="ARBA" id="ARBA00022787"/>
    </source>
</evidence>
<evidence type="ECO:0000256" key="2">
    <source>
        <dbReference type="ARBA" id="ARBA00010917"/>
    </source>
</evidence>
<dbReference type="GO" id="GO:0005742">
    <property type="term" value="C:mitochondrial outer membrane translocase complex"/>
    <property type="evidence" value="ECO:0007669"/>
    <property type="project" value="InterPro"/>
</dbReference>
<dbReference type="Pfam" id="PF08038">
    <property type="entry name" value="Tom7"/>
    <property type="match status" value="1"/>
</dbReference>
<dbReference type="GO" id="GO:0030150">
    <property type="term" value="P:protein import into mitochondrial matrix"/>
    <property type="evidence" value="ECO:0007669"/>
    <property type="project" value="InterPro"/>
</dbReference>
<evidence type="ECO:0000256" key="7">
    <source>
        <dbReference type="ARBA" id="ARBA00022989"/>
    </source>
</evidence>
<evidence type="ECO:0000256" key="6">
    <source>
        <dbReference type="ARBA" id="ARBA00022927"/>
    </source>
</evidence>
<evidence type="ECO:0000313" key="11">
    <source>
        <dbReference type="Proteomes" id="UP001160483"/>
    </source>
</evidence>